<evidence type="ECO:0000313" key="1">
    <source>
        <dbReference type="EMBL" id="TBW59057.1"/>
    </source>
</evidence>
<sequence length="201" mass="23068">MLSAQEVIHFWFGDLDHDGVPDTNHRGRWFRSSRSFDWEIRRRFLSLVLVASEEGLAEWRGDATGALAEILLLDQFSRNIHRGRAMAFDNDALARRCCLEGLDKGLDVQLPLIQRAFFLMPLQHSERLTDQARGVALYEQLMATADGRLRDVLSSFYQSACQHRDIVARFGRFPHRNALMGRRSTEAEEAFLADDGQRFGQ</sequence>
<dbReference type="InterPro" id="IPR011990">
    <property type="entry name" value="TPR-like_helical_dom_sf"/>
</dbReference>
<evidence type="ECO:0000313" key="2">
    <source>
        <dbReference type="Proteomes" id="UP000313645"/>
    </source>
</evidence>
<dbReference type="InterPro" id="IPR010323">
    <property type="entry name" value="DUF924"/>
</dbReference>
<gene>
    <name evidence="1" type="ORF">EZI54_01725</name>
</gene>
<reference evidence="1 2" key="1">
    <citation type="submission" date="2019-02" db="EMBL/GenBank/DDBJ databases">
        <title>Marinobacter halodurans sp. nov., a marine bacterium isolated from sea tidal flat.</title>
        <authorList>
            <person name="Yoo Y."/>
            <person name="Lee D.W."/>
            <person name="Kim B.S."/>
            <person name="Kim J.-J."/>
        </authorList>
    </citation>
    <scope>NUCLEOTIDE SEQUENCE [LARGE SCALE GENOMIC DNA]</scope>
    <source>
        <strain evidence="1 2">YJ-S3-2</strain>
    </source>
</reference>
<dbReference type="RefSeq" id="WP_131478412.1">
    <property type="nucleotide sequence ID" value="NZ_SJDL01000002.1"/>
</dbReference>
<organism evidence="1 2">
    <name type="scientific">Marinobacter halodurans</name>
    <dbReference type="NCBI Taxonomy" id="2528979"/>
    <lineage>
        <taxon>Bacteria</taxon>
        <taxon>Pseudomonadati</taxon>
        <taxon>Pseudomonadota</taxon>
        <taxon>Gammaproteobacteria</taxon>
        <taxon>Pseudomonadales</taxon>
        <taxon>Marinobacteraceae</taxon>
        <taxon>Marinobacter</taxon>
    </lineage>
</organism>
<dbReference type="Pfam" id="PF06041">
    <property type="entry name" value="DUF924"/>
    <property type="match status" value="1"/>
</dbReference>
<dbReference type="Proteomes" id="UP000313645">
    <property type="component" value="Unassembled WGS sequence"/>
</dbReference>
<name>A0ABY1ZQ25_9GAMM</name>
<keyword evidence="2" id="KW-1185">Reference proteome</keyword>
<comment type="caution">
    <text evidence="1">The sequence shown here is derived from an EMBL/GenBank/DDBJ whole genome shotgun (WGS) entry which is preliminary data.</text>
</comment>
<accession>A0ABY1ZQ25</accession>
<dbReference type="SUPFAM" id="SSF48452">
    <property type="entry name" value="TPR-like"/>
    <property type="match status" value="1"/>
</dbReference>
<dbReference type="EMBL" id="SJDL01000002">
    <property type="protein sequence ID" value="TBW59057.1"/>
    <property type="molecule type" value="Genomic_DNA"/>
</dbReference>
<dbReference type="Gene3D" id="1.20.58.320">
    <property type="entry name" value="TPR-like"/>
    <property type="match status" value="1"/>
</dbReference>
<proteinExistence type="predicted"/>
<dbReference type="Gene3D" id="1.25.40.10">
    <property type="entry name" value="Tetratricopeptide repeat domain"/>
    <property type="match status" value="1"/>
</dbReference>
<protein>
    <submittedName>
        <fullName evidence="1">DUF924 domain-containing protein</fullName>
    </submittedName>
</protein>